<name>A0ABD3VFZ0_SINWO</name>
<protein>
    <submittedName>
        <fullName evidence="3">Uncharacterized protein</fullName>
    </submittedName>
</protein>
<evidence type="ECO:0000256" key="2">
    <source>
        <dbReference type="SAM" id="Phobius"/>
    </source>
</evidence>
<dbReference type="Proteomes" id="UP001634394">
    <property type="component" value="Unassembled WGS sequence"/>
</dbReference>
<evidence type="ECO:0000313" key="4">
    <source>
        <dbReference type="Proteomes" id="UP001634394"/>
    </source>
</evidence>
<feature type="region of interest" description="Disordered" evidence="1">
    <location>
        <begin position="131"/>
        <end position="158"/>
    </location>
</feature>
<accession>A0ABD3VFZ0</accession>
<dbReference type="EMBL" id="JBJQND010000012">
    <property type="protein sequence ID" value="KAL3860400.1"/>
    <property type="molecule type" value="Genomic_DNA"/>
</dbReference>
<organism evidence="3 4">
    <name type="scientific">Sinanodonta woodiana</name>
    <name type="common">Chinese pond mussel</name>
    <name type="synonym">Anodonta woodiana</name>
    <dbReference type="NCBI Taxonomy" id="1069815"/>
    <lineage>
        <taxon>Eukaryota</taxon>
        <taxon>Metazoa</taxon>
        <taxon>Spiralia</taxon>
        <taxon>Lophotrochozoa</taxon>
        <taxon>Mollusca</taxon>
        <taxon>Bivalvia</taxon>
        <taxon>Autobranchia</taxon>
        <taxon>Heteroconchia</taxon>
        <taxon>Palaeoheterodonta</taxon>
        <taxon>Unionida</taxon>
        <taxon>Unionoidea</taxon>
        <taxon>Unionidae</taxon>
        <taxon>Unioninae</taxon>
        <taxon>Sinanodonta</taxon>
    </lineage>
</organism>
<evidence type="ECO:0000256" key="1">
    <source>
        <dbReference type="SAM" id="MobiDB-lite"/>
    </source>
</evidence>
<proteinExistence type="predicted"/>
<keyword evidence="2" id="KW-0812">Transmembrane</keyword>
<keyword evidence="4" id="KW-1185">Reference proteome</keyword>
<evidence type="ECO:0000313" key="3">
    <source>
        <dbReference type="EMBL" id="KAL3860400.1"/>
    </source>
</evidence>
<gene>
    <name evidence="3" type="ORF">ACJMK2_010525</name>
</gene>
<dbReference type="AlphaFoldDB" id="A0ABD3VFZ0"/>
<sequence length="271" mass="30885">MNDTSMSRTSILSRSLVAGYKKMENKSASTTSKHPADVQHCSEMGERQCEDGSCILRVDLCPEEELMNQNTILIMIVVGLAIIIFLIILYCFQQRKRRLGRMISMINEEEDAEDSDHASLYAPPPTYHEVISTDLYPPTPQQQPKRNRMSSTEEPRTPPPTYDIALHLLAVSDDSILNKLKKPCPSKLIQRSLSLNQIGSNLTQTPQVTHTPNKRACEFNIKNCTWKFNFSRQFSLNLPKRLDRRFQETDKSASVDLSSHDLTWNMNANLV</sequence>
<reference evidence="3 4" key="1">
    <citation type="submission" date="2024-11" db="EMBL/GenBank/DDBJ databases">
        <title>Chromosome-level genome assembly of the freshwater bivalve Anodonta woodiana.</title>
        <authorList>
            <person name="Chen X."/>
        </authorList>
    </citation>
    <scope>NUCLEOTIDE SEQUENCE [LARGE SCALE GENOMIC DNA]</scope>
    <source>
        <strain evidence="3">MN2024</strain>
        <tissue evidence="3">Gills</tissue>
    </source>
</reference>
<keyword evidence="2" id="KW-0472">Membrane</keyword>
<comment type="caution">
    <text evidence="3">The sequence shown here is derived from an EMBL/GenBank/DDBJ whole genome shotgun (WGS) entry which is preliminary data.</text>
</comment>
<keyword evidence="2" id="KW-1133">Transmembrane helix</keyword>
<feature type="transmembrane region" description="Helical" evidence="2">
    <location>
        <begin position="72"/>
        <end position="92"/>
    </location>
</feature>